<evidence type="ECO:0008006" key="4">
    <source>
        <dbReference type="Google" id="ProtNLM"/>
    </source>
</evidence>
<evidence type="ECO:0000256" key="1">
    <source>
        <dbReference type="SAM" id="MobiDB-lite"/>
    </source>
</evidence>
<name>A1ZNI5_MICM2</name>
<dbReference type="Proteomes" id="UP000004095">
    <property type="component" value="Unassembled WGS sequence"/>
</dbReference>
<sequence length="382" mass="45704">MSNNKEIVPVISKKDQSPLSKLQKQFNYRTKRIKNLKKKIDLFKERIDTYTVRFHKEIMPIEDQMVEEKVAFLKILDESYTDSFFKKKEKKIISQIIEQEAFELIQQLGMDELIALHDKHAEVDYATSIQNDKESGEVFAKTFIEEMFGVKVDDVGDLDNPEAFFILQEEVMKQMEEREQAYRAQRKQRKKTTTQQKKEDEREQKMKEEAQNLSKTSRTIYTSLVKELHPDAEQDETEKARKTEIMKKVTEAYKNNDFFELLRLQIEYKQGETNIENLQNDQLVYYNQILMEQVRDLQQEEYMLMYPPPPLNQIFQSIDMTKTYLKDQFMVGVLRANNELKMYKNTNKYVSDKKKLRKYLKDFVQQPTPEEDFFGFDGFFEV</sequence>
<protein>
    <recommendedName>
        <fullName evidence="4">J domain-containing protein</fullName>
    </recommendedName>
</protein>
<dbReference type="RefSeq" id="WP_004156021.1">
    <property type="nucleotide sequence ID" value="NZ_AAWS01000018.1"/>
</dbReference>
<keyword evidence="3" id="KW-1185">Reference proteome</keyword>
<dbReference type="AlphaFoldDB" id="A1ZNI5"/>
<feature type="region of interest" description="Disordered" evidence="1">
    <location>
        <begin position="177"/>
        <end position="214"/>
    </location>
</feature>
<gene>
    <name evidence="2" type="ORF">M23134_02206</name>
</gene>
<dbReference type="OrthoDB" id="114754at2"/>
<organism evidence="2 3">
    <name type="scientific">Microscilla marina ATCC 23134</name>
    <dbReference type="NCBI Taxonomy" id="313606"/>
    <lineage>
        <taxon>Bacteria</taxon>
        <taxon>Pseudomonadati</taxon>
        <taxon>Bacteroidota</taxon>
        <taxon>Cytophagia</taxon>
        <taxon>Cytophagales</taxon>
        <taxon>Microscillaceae</taxon>
        <taxon>Microscilla</taxon>
    </lineage>
</organism>
<dbReference type="EMBL" id="AAWS01000018">
    <property type="protein sequence ID" value="EAY28096.1"/>
    <property type="molecule type" value="Genomic_DNA"/>
</dbReference>
<evidence type="ECO:0000313" key="3">
    <source>
        <dbReference type="Proteomes" id="UP000004095"/>
    </source>
</evidence>
<proteinExistence type="predicted"/>
<reference evidence="2 3" key="1">
    <citation type="submission" date="2007-01" db="EMBL/GenBank/DDBJ databases">
        <authorList>
            <person name="Haygood M."/>
            <person name="Podell S."/>
            <person name="Anderson C."/>
            <person name="Hopkinson B."/>
            <person name="Roe K."/>
            <person name="Barbeau K."/>
            <person name="Gaasterland T."/>
            <person name="Ferriera S."/>
            <person name="Johnson J."/>
            <person name="Kravitz S."/>
            <person name="Beeson K."/>
            <person name="Sutton G."/>
            <person name="Rogers Y.-H."/>
            <person name="Friedman R."/>
            <person name="Frazier M."/>
            <person name="Venter J.C."/>
        </authorList>
    </citation>
    <scope>NUCLEOTIDE SEQUENCE [LARGE SCALE GENOMIC DNA]</scope>
    <source>
        <strain evidence="2 3">ATCC 23134</strain>
    </source>
</reference>
<comment type="caution">
    <text evidence="2">The sequence shown here is derived from an EMBL/GenBank/DDBJ whole genome shotgun (WGS) entry which is preliminary data.</text>
</comment>
<accession>A1ZNI5</accession>
<dbReference type="eggNOG" id="COG2214">
    <property type="taxonomic scope" value="Bacteria"/>
</dbReference>
<evidence type="ECO:0000313" key="2">
    <source>
        <dbReference type="EMBL" id="EAY28096.1"/>
    </source>
</evidence>
<feature type="compositionally biased region" description="Basic and acidic residues" evidence="1">
    <location>
        <begin position="196"/>
        <end position="210"/>
    </location>
</feature>